<dbReference type="GO" id="GO:0009279">
    <property type="term" value="C:cell outer membrane"/>
    <property type="evidence" value="ECO:0007669"/>
    <property type="project" value="UniProtKB-SubCell"/>
</dbReference>
<dbReference type="InterPro" id="IPR011990">
    <property type="entry name" value="TPR-like_helical_dom_sf"/>
</dbReference>
<dbReference type="InterPro" id="IPR033985">
    <property type="entry name" value="SusD-like_N"/>
</dbReference>
<reference evidence="8 9" key="1">
    <citation type="submission" date="2018-10" db="EMBL/GenBank/DDBJ databases">
        <title>Sphingobacterium sp. M05W1-28.</title>
        <authorList>
            <person name="Cai H."/>
        </authorList>
    </citation>
    <scope>NUCLEOTIDE SEQUENCE [LARGE SCALE GENOMIC DNA]</scope>
    <source>
        <strain evidence="8 9">M05W1-28</strain>
    </source>
</reference>
<evidence type="ECO:0000313" key="9">
    <source>
        <dbReference type="Proteomes" id="UP000282423"/>
    </source>
</evidence>
<dbReference type="SUPFAM" id="SSF48452">
    <property type="entry name" value="TPR-like"/>
    <property type="match status" value="1"/>
</dbReference>
<evidence type="ECO:0000259" key="6">
    <source>
        <dbReference type="Pfam" id="PF07980"/>
    </source>
</evidence>
<dbReference type="Gene3D" id="1.25.40.390">
    <property type="match status" value="1"/>
</dbReference>
<evidence type="ECO:0000259" key="7">
    <source>
        <dbReference type="Pfam" id="PF14322"/>
    </source>
</evidence>
<dbReference type="PROSITE" id="PS51257">
    <property type="entry name" value="PROKAR_LIPOPROTEIN"/>
    <property type="match status" value="1"/>
</dbReference>
<comment type="subcellular location">
    <subcellularLocation>
        <location evidence="1">Cell outer membrane</location>
    </subcellularLocation>
</comment>
<evidence type="ECO:0000256" key="5">
    <source>
        <dbReference type="ARBA" id="ARBA00023237"/>
    </source>
</evidence>
<dbReference type="AlphaFoldDB" id="A0A420W0M2"/>
<feature type="domain" description="RagB/SusD" evidence="6">
    <location>
        <begin position="317"/>
        <end position="463"/>
    </location>
</feature>
<keyword evidence="4" id="KW-0472">Membrane</keyword>
<dbReference type="OrthoDB" id="621570at2"/>
<accession>A0A420W0M2</accession>
<protein>
    <submittedName>
        <fullName evidence="8">RagB/SusD family nutrient uptake outer membrane protein</fullName>
    </submittedName>
</protein>
<dbReference type="Pfam" id="PF14322">
    <property type="entry name" value="SusD-like_3"/>
    <property type="match status" value="1"/>
</dbReference>
<feature type="domain" description="SusD-like N-terminal" evidence="7">
    <location>
        <begin position="102"/>
        <end position="233"/>
    </location>
</feature>
<evidence type="ECO:0000256" key="3">
    <source>
        <dbReference type="ARBA" id="ARBA00022729"/>
    </source>
</evidence>
<dbReference type="Pfam" id="PF07980">
    <property type="entry name" value="SusD_RagB"/>
    <property type="match status" value="1"/>
</dbReference>
<evidence type="ECO:0000256" key="4">
    <source>
        <dbReference type="ARBA" id="ARBA00023136"/>
    </source>
</evidence>
<name>A0A420W0M2_9SPHI</name>
<sequence>MKLNFKTMRNSILHICISSIIAANLLLLSACNKLVQVDTPDHLVDSEVLFQSKKGYESAMAGIFILMRALNLSMTNGGLSVYMGMASDELSPTLLGGNYDEFSQNQLLSSNSVVNNFWVYAYRSIYRANLVIENAERNQLLSPTDRDIFLGQALFVRAFLHFYLTQLFGDVPYISSSDYKVNATKGRDNKDFVMKSLLGDLERSVKLLPKEASTDRTAPNYYAALALMARVNLYLGNHEQAIANTDEILKNTSYMLEADLNQVFKIKSREILWQLGNTVSNTAEGVSFIPFNTSTKPTYVLREDLLQSYIATDLRKQSWINSNTISGTTYHYPVKYKSRLMTPIEEYNVVFRLAEIYLIRAESLYGMKQYEEATAALNVVRKRAGLSEYQFANASLLWDAIKGERQNEFFAEWGHRWFDLIRWNTIDAVLGKAKPTWQPYAIYLPIPSKEILLNTYLTQNPGYNE</sequence>
<dbReference type="Proteomes" id="UP000282423">
    <property type="component" value="Unassembled WGS sequence"/>
</dbReference>
<gene>
    <name evidence="8" type="ORF">D7322_08575</name>
</gene>
<dbReference type="CDD" id="cd08977">
    <property type="entry name" value="SusD"/>
    <property type="match status" value="1"/>
</dbReference>
<keyword evidence="5" id="KW-0998">Cell outer membrane</keyword>
<organism evidence="8 9">
    <name type="scientific">Sphingobacterium puteale</name>
    <dbReference type="NCBI Taxonomy" id="2420510"/>
    <lineage>
        <taxon>Bacteria</taxon>
        <taxon>Pseudomonadati</taxon>
        <taxon>Bacteroidota</taxon>
        <taxon>Sphingobacteriia</taxon>
        <taxon>Sphingobacteriales</taxon>
        <taxon>Sphingobacteriaceae</taxon>
        <taxon>Sphingobacterium</taxon>
    </lineage>
</organism>
<comment type="similarity">
    <text evidence="2">Belongs to the SusD family.</text>
</comment>
<evidence type="ECO:0000313" key="8">
    <source>
        <dbReference type="EMBL" id="RKO72135.1"/>
    </source>
</evidence>
<dbReference type="EMBL" id="RBWS01000006">
    <property type="protein sequence ID" value="RKO72135.1"/>
    <property type="molecule type" value="Genomic_DNA"/>
</dbReference>
<dbReference type="InterPro" id="IPR012944">
    <property type="entry name" value="SusD_RagB_dom"/>
</dbReference>
<keyword evidence="9" id="KW-1185">Reference proteome</keyword>
<proteinExistence type="inferred from homology"/>
<evidence type="ECO:0000256" key="2">
    <source>
        <dbReference type="ARBA" id="ARBA00006275"/>
    </source>
</evidence>
<evidence type="ECO:0000256" key="1">
    <source>
        <dbReference type="ARBA" id="ARBA00004442"/>
    </source>
</evidence>
<keyword evidence="3" id="KW-0732">Signal</keyword>
<comment type="caution">
    <text evidence="8">The sequence shown here is derived from an EMBL/GenBank/DDBJ whole genome shotgun (WGS) entry which is preliminary data.</text>
</comment>